<reference evidence="2 3" key="1">
    <citation type="submission" date="2014-10" db="EMBL/GenBank/DDBJ databases">
        <title>Pan-genome analysis of Brazilian lineage A amoebal mimiviruses.</title>
        <authorList>
            <person name="Assis F.L."/>
            <person name="Abrahao J.S."/>
            <person name="Kroon E.G."/>
            <person name="Dornas F.P."/>
            <person name="Andrade K.R."/>
            <person name="Borato P.V.M."/>
            <person name="Pilotto M.R."/>
            <person name="Benamar S."/>
            <person name="LaScola B."/>
            <person name="Colson P."/>
        </authorList>
    </citation>
    <scope>NUCLEOTIDE SEQUENCE [LARGE SCALE GENOMIC DNA]</scope>
    <source>
        <strain evidence="2 3">Oyster</strain>
    </source>
</reference>
<proteinExistence type="predicted"/>
<dbReference type="EMBL" id="KM982401">
    <property type="protein sequence ID" value="AKI79395.1"/>
    <property type="molecule type" value="Genomic_DNA"/>
</dbReference>
<dbReference type="Proteomes" id="UP000241474">
    <property type="component" value="Segment"/>
</dbReference>
<protein>
    <submittedName>
        <fullName evidence="2">Uncharacterized protein</fullName>
    </submittedName>
</protein>
<feature type="compositionally biased region" description="Low complexity" evidence="1">
    <location>
        <begin position="321"/>
        <end position="332"/>
    </location>
</feature>
<feature type="compositionally biased region" description="Basic and acidic residues" evidence="1">
    <location>
        <begin position="254"/>
        <end position="280"/>
    </location>
</feature>
<organismHost>
    <name type="scientific">Acanthamoeba polyphaga</name>
    <name type="common">Amoeba</name>
    <dbReference type="NCBI Taxonomy" id="5757"/>
</organismHost>
<feature type="region of interest" description="Disordered" evidence="1">
    <location>
        <begin position="245"/>
        <end position="280"/>
    </location>
</feature>
<feature type="compositionally biased region" description="Low complexity" evidence="1">
    <location>
        <begin position="9"/>
        <end position="27"/>
    </location>
</feature>
<evidence type="ECO:0000313" key="3">
    <source>
        <dbReference type="Proteomes" id="UP000241474"/>
    </source>
</evidence>
<feature type="region of interest" description="Disordered" evidence="1">
    <location>
        <begin position="1"/>
        <end position="35"/>
    </location>
</feature>
<sequence>MSTSRNVPNKKNNTKQQKYQQQSQKQFKTVRTTGNGEKEPFSLAMSYGHIPVVTASVHLLSSFLLRHLSFISSKEEKVFGSLTVFAAEAADKVSEHRQCLQRLINETMDSNMTSYSADVFNIQENQVKRDNGPTHYSVWYRSGNFAPNSILESNPVTLVDADAFDLIKQLTYRLGKAIFRLHNNGNSSFDIYVKDNLSNFKIYLNNLADHLEKDDIYDNFLDMVESQAKIKKDYYLNNRNLLVDNKSSNRTHHKSGDKSTVKSTDKQVEKKVEESSEKVPEVPKKIVIPKSACKPVVGGVSFAQAAGKSQTANSDTKEDQVTTSTSESTVEVKSLEVKETKEPDEEVFEDLNN</sequence>
<evidence type="ECO:0000313" key="2">
    <source>
        <dbReference type="EMBL" id="AKI79395.1"/>
    </source>
</evidence>
<feature type="region of interest" description="Disordered" evidence="1">
    <location>
        <begin position="305"/>
        <end position="353"/>
    </location>
</feature>
<evidence type="ECO:0000256" key="1">
    <source>
        <dbReference type="SAM" id="MobiDB-lite"/>
    </source>
</evidence>
<accession>A0A0G2Y141</accession>
<feature type="compositionally biased region" description="Acidic residues" evidence="1">
    <location>
        <begin position="342"/>
        <end position="353"/>
    </location>
</feature>
<organism evidence="2 3">
    <name type="scientific">Acanthamoeba polyphaga mimivirus</name>
    <name type="common">APMV</name>
    <dbReference type="NCBI Taxonomy" id="212035"/>
    <lineage>
        <taxon>Viruses</taxon>
        <taxon>Varidnaviria</taxon>
        <taxon>Bamfordvirae</taxon>
        <taxon>Nucleocytoviricota</taxon>
        <taxon>Megaviricetes</taxon>
        <taxon>Imitervirales</taxon>
        <taxon>Mimiviridae</taxon>
        <taxon>Megamimivirinae</taxon>
        <taxon>Mimivirus</taxon>
        <taxon>Mimivirus bradfordmassiliense</taxon>
    </lineage>
</organism>
<name>A0A0G2Y141_MIMIV</name>